<evidence type="ECO:0000256" key="2">
    <source>
        <dbReference type="ARBA" id="ARBA00023002"/>
    </source>
</evidence>
<dbReference type="Pfam" id="PF00106">
    <property type="entry name" value="adh_short"/>
    <property type="match status" value="1"/>
</dbReference>
<dbReference type="Gene3D" id="3.40.50.720">
    <property type="entry name" value="NAD(P)-binding Rossmann-like Domain"/>
    <property type="match status" value="1"/>
</dbReference>
<dbReference type="InterPro" id="IPR036291">
    <property type="entry name" value="NAD(P)-bd_dom_sf"/>
</dbReference>
<dbReference type="InterPro" id="IPR002347">
    <property type="entry name" value="SDR_fam"/>
</dbReference>
<reference evidence="3 4" key="1">
    <citation type="journal article" date="2019" name="Int. J. Syst. Evol. Microbiol.">
        <title>The Global Catalogue of Microorganisms (GCM) 10K type strain sequencing project: providing services to taxonomists for standard genome sequencing and annotation.</title>
        <authorList>
            <consortium name="The Broad Institute Genomics Platform"/>
            <consortium name="The Broad Institute Genome Sequencing Center for Infectious Disease"/>
            <person name="Wu L."/>
            <person name="Ma J."/>
        </authorList>
    </citation>
    <scope>NUCLEOTIDE SEQUENCE [LARGE SCALE GENOMIC DNA]</scope>
    <source>
        <strain evidence="3 4">JCM 12140</strain>
    </source>
</reference>
<dbReference type="EMBL" id="BAAAJX010000005">
    <property type="protein sequence ID" value="GAA1493044.1"/>
    <property type="molecule type" value="Genomic_DNA"/>
</dbReference>
<organism evidence="3 4">
    <name type="scientific">Curtobacterium herbarum</name>
    <dbReference type="NCBI Taxonomy" id="150122"/>
    <lineage>
        <taxon>Bacteria</taxon>
        <taxon>Bacillati</taxon>
        <taxon>Actinomycetota</taxon>
        <taxon>Actinomycetes</taxon>
        <taxon>Micrococcales</taxon>
        <taxon>Microbacteriaceae</taxon>
        <taxon>Curtobacterium</taxon>
    </lineage>
</organism>
<comment type="caution">
    <text evidence="3">The sequence shown here is derived from an EMBL/GenBank/DDBJ whole genome shotgun (WGS) entry which is preliminary data.</text>
</comment>
<sequence>MSRITTPFDATTTAAEVLRGIDLTGLRVIVTGGAAGVGAATSAALVGAGASVVLAVRRPEQGERTAGRLRADVPGASVEVRPLDLADRASVRAFVAGWTGPVDVVIGNAGVMATPELRTPEGWELQFATNHLGHHGLVTGLRDALRAGADRTGRAARVVALSSAGHHTAGIDLDDLMFERRPYDPWVAYGQSKTANALFAVEATRRWAADGIVANAVHPGGILTDLSRHLSHEQALAIGIVHEDGSPAEGFKTPEQGAATSVLVAASPLVEGVGGRYFEDCAEAVPASDDRPLVGVRPEALDPESAERLWDASDALLATR</sequence>
<dbReference type="RefSeq" id="WP_204606584.1">
    <property type="nucleotide sequence ID" value="NZ_BAAAJX010000005.1"/>
</dbReference>
<keyword evidence="4" id="KW-1185">Reference proteome</keyword>
<dbReference type="PANTHER" id="PTHR24320">
    <property type="entry name" value="RETINOL DEHYDROGENASE"/>
    <property type="match status" value="1"/>
</dbReference>
<accession>A0ABN1ZBT6</accession>
<evidence type="ECO:0000313" key="4">
    <source>
        <dbReference type="Proteomes" id="UP001501742"/>
    </source>
</evidence>
<dbReference type="SUPFAM" id="SSF51735">
    <property type="entry name" value="NAD(P)-binding Rossmann-fold domains"/>
    <property type="match status" value="1"/>
</dbReference>
<dbReference type="PANTHER" id="PTHR24320:SF148">
    <property type="entry name" value="NAD(P)-BINDING ROSSMANN-FOLD SUPERFAMILY PROTEIN"/>
    <property type="match status" value="1"/>
</dbReference>
<evidence type="ECO:0000256" key="1">
    <source>
        <dbReference type="ARBA" id="ARBA00006484"/>
    </source>
</evidence>
<protein>
    <submittedName>
        <fullName evidence="3">SDR family NAD(P)-dependent oxidoreductase</fullName>
    </submittedName>
</protein>
<name>A0ABN1ZBT6_9MICO</name>
<dbReference type="Proteomes" id="UP001501742">
    <property type="component" value="Unassembled WGS sequence"/>
</dbReference>
<dbReference type="PRINTS" id="PR00081">
    <property type="entry name" value="GDHRDH"/>
</dbReference>
<keyword evidence="2" id="KW-0560">Oxidoreductase</keyword>
<comment type="similarity">
    <text evidence="1">Belongs to the short-chain dehydrogenases/reductases (SDR) family.</text>
</comment>
<evidence type="ECO:0000313" key="3">
    <source>
        <dbReference type="EMBL" id="GAA1493044.1"/>
    </source>
</evidence>
<gene>
    <name evidence="3" type="ORF">GCM10009627_13900</name>
</gene>
<proteinExistence type="inferred from homology"/>